<evidence type="ECO:0000256" key="2">
    <source>
        <dbReference type="ARBA" id="ARBA00009045"/>
    </source>
</evidence>
<sequence>MITIIIIVITAVISLLAFNDPRFFGRLLFSPFMINNHRQGYRFITHGFVHADWVHLAVNMFVLFSFGKAVEHYYSVIFGLKAYYFFILLYAGGILFSSVPSFAKHKDNQFYQAVGASGAVAAVVFAAILINPLSPIRFIFIPVDIPAFIFGALYLGYSAYMAKKGNDNIGHDAHFWGALFGLVFTILLKPGLIGSFIRQIAAFAGA</sequence>
<feature type="domain" description="Peptidase S54 rhomboid" evidence="8">
    <location>
        <begin position="38"/>
        <end position="188"/>
    </location>
</feature>
<evidence type="ECO:0000259" key="8">
    <source>
        <dbReference type="Pfam" id="PF01694"/>
    </source>
</evidence>
<feature type="transmembrane region" description="Helical" evidence="7">
    <location>
        <begin position="136"/>
        <end position="155"/>
    </location>
</feature>
<keyword evidence="6 7" id="KW-0472">Membrane</keyword>
<dbReference type="AlphaFoldDB" id="A0A0S7C2K2"/>
<keyword evidence="10" id="KW-1185">Reference proteome</keyword>
<evidence type="ECO:0000313" key="9">
    <source>
        <dbReference type="EMBL" id="GAP44866.1"/>
    </source>
</evidence>
<evidence type="ECO:0000256" key="3">
    <source>
        <dbReference type="ARBA" id="ARBA00022692"/>
    </source>
</evidence>
<evidence type="ECO:0000256" key="4">
    <source>
        <dbReference type="ARBA" id="ARBA00022801"/>
    </source>
</evidence>
<protein>
    <submittedName>
        <fullName evidence="9">Membrane associated serine protease, rhomboid family</fullName>
    </submittedName>
</protein>
<evidence type="ECO:0000256" key="6">
    <source>
        <dbReference type="ARBA" id="ARBA00023136"/>
    </source>
</evidence>
<dbReference type="GO" id="GO:0006508">
    <property type="term" value="P:proteolysis"/>
    <property type="evidence" value="ECO:0007669"/>
    <property type="project" value="UniProtKB-KW"/>
</dbReference>
<comment type="subcellular location">
    <subcellularLocation>
        <location evidence="1">Membrane</location>
        <topology evidence="1">Multi-pass membrane protein</topology>
    </subcellularLocation>
</comment>
<evidence type="ECO:0000256" key="1">
    <source>
        <dbReference type="ARBA" id="ARBA00004141"/>
    </source>
</evidence>
<accession>A0A0S7C2K2</accession>
<dbReference type="Proteomes" id="UP000053091">
    <property type="component" value="Unassembled WGS sequence"/>
</dbReference>
<comment type="similarity">
    <text evidence="2">Belongs to the peptidase S54 family.</text>
</comment>
<gene>
    <name evidence="9" type="ORF">TBC1_12680</name>
</gene>
<dbReference type="PANTHER" id="PTHR43731">
    <property type="entry name" value="RHOMBOID PROTEASE"/>
    <property type="match status" value="1"/>
</dbReference>
<dbReference type="GO" id="GO:0016020">
    <property type="term" value="C:membrane"/>
    <property type="evidence" value="ECO:0007669"/>
    <property type="project" value="UniProtKB-SubCell"/>
</dbReference>
<keyword evidence="9" id="KW-0645">Protease</keyword>
<dbReference type="GO" id="GO:0004252">
    <property type="term" value="F:serine-type endopeptidase activity"/>
    <property type="evidence" value="ECO:0007669"/>
    <property type="project" value="InterPro"/>
</dbReference>
<dbReference type="STRING" id="1678841.TBC1_12680"/>
<evidence type="ECO:0000313" key="10">
    <source>
        <dbReference type="Proteomes" id="UP000053091"/>
    </source>
</evidence>
<dbReference type="PANTHER" id="PTHR43731:SF14">
    <property type="entry name" value="PRESENILIN-ASSOCIATED RHOMBOID-LIKE PROTEIN, MITOCHONDRIAL"/>
    <property type="match status" value="1"/>
</dbReference>
<proteinExistence type="inferred from homology"/>
<organism evidence="9">
    <name type="scientific">Lentimicrobium saccharophilum</name>
    <dbReference type="NCBI Taxonomy" id="1678841"/>
    <lineage>
        <taxon>Bacteria</taxon>
        <taxon>Pseudomonadati</taxon>
        <taxon>Bacteroidota</taxon>
        <taxon>Bacteroidia</taxon>
        <taxon>Bacteroidales</taxon>
        <taxon>Lentimicrobiaceae</taxon>
        <taxon>Lentimicrobium</taxon>
    </lineage>
</organism>
<dbReference type="InterPro" id="IPR035952">
    <property type="entry name" value="Rhomboid-like_sf"/>
</dbReference>
<dbReference type="OrthoDB" id="9807874at2"/>
<dbReference type="SUPFAM" id="SSF144091">
    <property type="entry name" value="Rhomboid-like"/>
    <property type="match status" value="1"/>
</dbReference>
<dbReference type="Gene3D" id="1.20.1540.10">
    <property type="entry name" value="Rhomboid-like"/>
    <property type="match status" value="1"/>
</dbReference>
<reference evidence="9" key="1">
    <citation type="journal article" date="2015" name="Genome Announc.">
        <title>Draft Genome Sequence of Bacteroidales Strain TBC1, a Novel Isolate from a Methanogenic Wastewater Treatment System.</title>
        <authorList>
            <person name="Tourlousse D.M."/>
            <person name="Matsuura N."/>
            <person name="Sun L."/>
            <person name="Toyonaga M."/>
            <person name="Kuroda K."/>
            <person name="Ohashi A."/>
            <person name="Cruz R."/>
            <person name="Yamaguchi T."/>
            <person name="Sekiguchi Y."/>
        </authorList>
    </citation>
    <scope>NUCLEOTIDE SEQUENCE [LARGE SCALE GENOMIC DNA]</scope>
    <source>
        <strain evidence="9">TBC1</strain>
    </source>
</reference>
<keyword evidence="3 7" id="KW-0812">Transmembrane</keyword>
<dbReference type="InterPro" id="IPR050925">
    <property type="entry name" value="Rhomboid_protease_S54"/>
</dbReference>
<evidence type="ECO:0000256" key="5">
    <source>
        <dbReference type="ARBA" id="ARBA00022989"/>
    </source>
</evidence>
<keyword evidence="5 7" id="KW-1133">Transmembrane helix</keyword>
<feature type="transmembrane region" description="Helical" evidence="7">
    <location>
        <begin position="109"/>
        <end position="129"/>
    </location>
</feature>
<feature type="transmembrane region" description="Helical" evidence="7">
    <location>
        <begin position="53"/>
        <end position="70"/>
    </location>
</feature>
<evidence type="ECO:0000256" key="7">
    <source>
        <dbReference type="SAM" id="Phobius"/>
    </source>
</evidence>
<name>A0A0S7C2K2_9BACT</name>
<dbReference type="PATRIC" id="fig|1678841.3.peg.3427"/>
<keyword evidence="4" id="KW-0378">Hydrolase</keyword>
<dbReference type="EMBL" id="DF968183">
    <property type="protein sequence ID" value="GAP44866.1"/>
    <property type="molecule type" value="Genomic_DNA"/>
</dbReference>
<dbReference type="Pfam" id="PF01694">
    <property type="entry name" value="Rhomboid"/>
    <property type="match status" value="1"/>
</dbReference>
<dbReference type="RefSeq" id="WP_062044786.1">
    <property type="nucleotide sequence ID" value="NZ_DF968183.1"/>
</dbReference>
<feature type="transmembrane region" description="Helical" evidence="7">
    <location>
        <begin position="82"/>
        <end position="103"/>
    </location>
</feature>
<feature type="transmembrane region" description="Helical" evidence="7">
    <location>
        <begin position="175"/>
        <end position="197"/>
    </location>
</feature>
<dbReference type="InterPro" id="IPR022764">
    <property type="entry name" value="Peptidase_S54_rhomboid_dom"/>
</dbReference>